<evidence type="ECO:0000313" key="9">
    <source>
        <dbReference type="Proteomes" id="UP000091857"/>
    </source>
</evidence>
<protein>
    <recommendedName>
        <fullName evidence="7">HMA domain-containing protein</fullName>
    </recommendedName>
</protein>
<dbReference type="InterPro" id="IPR036163">
    <property type="entry name" value="HMA_dom_sf"/>
</dbReference>
<dbReference type="PANTHER" id="PTHR45868:SF80">
    <property type="entry name" value="F15K9.8-RELATED"/>
    <property type="match status" value="1"/>
</dbReference>
<comment type="caution">
    <text evidence="8">The sequence shown here is derived from an EMBL/GenBank/DDBJ whole genome shotgun (WGS) entry which is preliminary data.</text>
</comment>
<feature type="region of interest" description="Disordered" evidence="6">
    <location>
        <begin position="262"/>
        <end position="296"/>
    </location>
</feature>
<dbReference type="Gramene" id="Manes.01G216400.1.v8.1">
    <property type="protein sequence ID" value="Manes.01G216400.1.v8.1.CDS"/>
    <property type="gene ID" value="Manes.01G216400.v8.1"/>
</dbReference>
<dbReference type="Pfam" id="PF00403">
    <property type="entry name" value="HMA"/>
    <property type="match status" value="1"/>
</dbReference>
<evidence type="ECO:0000256" key="2">
    <source>
        <dbReference type="ARBA" id="ARBA00022723"/>
    </source>
</evidence>
<dbReference type="GO" id="GO:0046872">
    <property type="term" value="F:metal ion binding"/>
    <property type="evidence" value="ECO:0007669"/>
    <property type="project" value="UniProtKB-KW"/>
</dbReference>
<proteinExistence type="inferred from homology"/>
<dbReference type="Gene3D" id="3.30.70.100">
    <property type="match status" value="1"/>
</dbReference>
<comment type="similarity">
    <text evidence="5">Belongs to the HIPP family.</text>
</comment>
<name>A0A2C9WMW1_MANES</name>
<feature type="compositionally biased region" description="Basic and acidic residues" evidence="6">
    <location>
        <begin position="115"/>
        <end position="127"/>
    </location>
</feature>
<evidence type="ECO:0000259" key="7">
    <source>
        <dbReference type="PROSITE" id="PS50846"/>
    </source>
</evidence>
<feature type="region of interest" description="Disordered" evidence="6">
    <location>
        <begin position="71"/>
        <end position="214"/>
    </location>
</feature>
<dbReference type="SUPFAM" id="SSF55008">
    <property type="entry name" value="HMA, heavy metal-associated domain"/>
    <property type="match status" value="1"/>
</dbReference>
<sequence>MATKPAEAAPDQLKYQTWVLKVSIHCEGCRKKVRKILQGVDGVYMTQIDSQQHKVTVTGNVVAETLIKKLAKSGKHAELWPEKPEKDNKSGKSKSNGAQDPKDSKEVGADDDSDKDVQKNLKEKPDTVAKSGSGDDQSVDAKGEKAGGGGENAAAATGGGGNGGKKKKKKKGGQNGNNPNNGNSSCDRTGDAPADGKSPAAITDPAPPKASVDYRLPDQHVYPHHLPMYYAAPSAYGVNYNTAYPSASASYYTPSMQAHLYSHPERHVPPPPPSEPINRMIHDDHDYDNDGGCSVM</sequence>
<dbReference type="EMBL" id="CM004387">
    <property type="protein sequence ID" value="OAY61789.1"/>
    <property type="molecule type" value="Genomic_DNA"/>
</dbReference>
<keyword evidence="1" id="KW-0488">Methylation</keyword>
<dbReference type="CDD" id="cd00371">
    <property type="entry name" value="HMA"/>
    <property type="match status" value="1"/>
</dbReference>
<organism evidence="8 9">
    <name type="scientific">Manihot esculenta</name>
    <name type="common">Cassava</name>
    <name type="synonym">Jatropha manihot</name>
    <dbReference type="NCBI Taxonomy" id="3983"/>
    <lineage>
        <taxon>Eukaryota</taxon>
        <taxon>Viridiplantae</taxon>
        <taxon>Streptophyta</taxon>
        <taxon>Embryophyta</taxon>
        <taxon>Tracheophyta</taxon>
        <taxon>Spermatophyta</taxon>
        <taxon>Magnoliopsida</taxon>
        <taxon>eudicotyledons</taxon>
        <taxon>Gunneridae</taxon>
        <taxon>Pentapetalae</taxon>
        <taxon>rosids</taxon>
        <taxon>fabids</taxon>
        <taxon>Malpighiales</taxon>
        <taxon>Euphorbiaceae</taxon>
        <taxon>Crotonoideae</taxon>
        <taxon>Manihoteae</taxon>
        <taxon>Manihot</taxon>
    </lineage>
</organism>
<dbReference type="PROSITE" id="PS50846">
    <property type="entry name" value="HMA_2"/>
    <property type="match status" value="1"/>
</dbReference>
<feature type="domain" description="HMA" evidence="7">
    <location>
        <begin position="15"/>
        <end position="78"/>
    </location>
</feature>
<keyword evidence="9" id="KW-1185">Reference proteome</keyword>
<dbReference type="Proteomes" id="UP000091857">
    <property type="component" value="Chromosome 1"/>
</dbReference>
<keyword evidence="3" id="KW-0449">Lipoprotein</keyword>
<dbReference type="InterPro" id="IPR006121">
    <property type="entry name" value="HMA_dom"/>
</dbReference>
<accession>A0A2C9WMW1</accession>
<evidence type="ECO:0000256" key="4">
    <source>
        <dbReference type="ARBA" id="ARBA00023289"/>
    </source>
</evidence>
<dbReference type="PANTHER" id="PTHR45868">
    <property type="entry name" value="HEAVY METAL-ASSOCIATED ISOPRENYLATED PLANT PROTEIN 33-RELATED"/>
    <property type="match status" value="1"/>
</dbReference>
<gene>
    <name evidence="8" type="ORF">MANES_01G216400v8</name>
</gene>
<evidence type="ECO:0000256" key="5">
    <source>
        <dbReference type="ARBA" id="ARBA00024045"/>
    </source>
</evidence>
<reference evidence="9" key="1">
    <citation type="journal article" date="2016" name="Nat. Biotechnol.">
        <title>Sequencing wild and cultivated cassava and related species reveals extensive interspecific hybridization and genetic diversity.</title>
        <authorList>
            <person name="Bredeson J.V."/>
            <person name="Lyons J.B."/>
            <person name="Prochnik S.E."/>
            <person name="Wu G.A."/>
            <person name="Ha C.M."/>
            <person name="Edsinger-Gonzales E."/>
            <person name="Grimwood J."/>
            <person name="Schmutz J."/>
            <person name="Rabbi I.Y."/>
            <person name="Egesi C."/>
            <person name="Nauluvula P."/>
            <person name="Lebot V."/>
            <person name="Ndunguru J."/>
            <person name="Mkamilo G."/>
            <person name="Bart R.S."/>
            <person name="Setter T.L."/>
            <person name="Gleadow R.M."/>
            <person name="Kulakow P."/>
            <person name="Ferguson M.E."/>
            <person name="Rounsley S."/>
            <person name="Rokhsar D.S."/>
        </authorList>
    </citation>
    <scope>NUCLEOTIDE SEQUENCE [LARGE SCALE GENOMIC DNA]</scope>
    <source>
        <strain evidence="9">cv. AM560-2</strain>
    </source>
</reference>
<dbReference type="OrthoDB" id="689350at2759"/>
<evidence type="ECO:0000256" key="1">
    <source>
        <dbReference type="ARBA" id="ARBA00022481"/>
    </source>
</evidence>
<feature type="compositionally biased region" description="Gly residues" evidence="6">
    <location>
        <begin position="146"/>
        <end position="163"/>
    </location>
</feature>
<keyword evidence="2" id="KW-0479">Metal-binding</keyword>
<evidence type="ECO:0000313" key="8">
    <source>
        <dbReference type="EMBL" id="OAY61789.1"/>
    </source>
</evidence>
<dbReference type="AlphaFoldDB" id="A0A2C9WMW1"/>
<dbReference type="OMA" id="HPKADQM"/>
<evidence type="ECO:0000256" key="3">
    <source>
        <dbReference type="ARBA" id="ARBA00023288"/>
    </source>
</evidence>
<evidence type="ECO:0000256" key="6">
    <source>
        <dbReference type="SAM" id="MobiDB-lite"/>
    </source>
</evidence>
<feature type="compositionally biased region" description="Basic and acidic residues" evidence="6">
    <location>
        <begin position="75"/>
        <end position="90"/>
    </location>
</feature>
<keyword evidence="4" id="KW-0636">Prenylation</keyword>